<evidence type="ECO:0000313" key="7">
    <source>
        <dbReference type="Proteomes" id="UP000678374"/>
    </source>
</evidence>
<reference evidence="6" key="1">
    <citation type="submission" date="2021-04" db="EMBL/GenBank/DDBJ databases">
        <title>The genome sequence of Ideonella sp. 4Y11.</title>
        <authorList>
            <person name="Liu Y."/>
        </authorList>
    </citation>
    <scope>NUCLEOTIDE SEQUENCE</scope>
    <source>
        <strain evidence="6">4Y11</strain>
    </source>
</reference>
<keyword evidence="4 5" id="KW-0472">Membrane</keyword>
<evidence type="ECO:0000256" key="1">
    <source>
        <dbReference type="ARBA" id="ARBA00004370"/>
    </source>
</evidence>
<evidence type="ECO:0000256" key="2">
    <source>
        <dbReference type="ARBA" id="ARBA00022692"/>
    </source>
</evidence>
<proteinExistence type="predicted"/>
<protein>
    <submittedName>
        <fullName evidence="6">MAPEG family protein</fullName>
    </submittedName>
</protein>
<evidence type="ECO:0000256" key="3">
    <source>
        <dbReference type="ARBA" id="ARBA00022989"/>
    </source>
</evidence>
<dbReference type="Proteomes" id="UP000678374">
    <property type="component" value="Unassembled WGS sequence"/>
</dbReference>
<dbReference type="InterPro" id="IPR023352">
    <property type="entry name" value="MAPEG-like_dom_sf"/>
</dbReference>
<keyword evidence="7" id="KW-1185">Reference proteome</keyword>
<keyword evidence="3 5" id="KW-1133">Transmembrane helix</keyword>
<keyword evidence="2 5" id="KW-0812">Transmembrane</keyword>
<feature type="transmembrane region" description="Helical" evidence="5">
    <location>
        <begin position="6"/>
        <end position="26"/>
    </location>
</feature>
<accession>A0A941BNC8</accession>
<feature type="transmembrane region" description="Helical" evidence="5">
    <location>
        <begin position="112"/>
        <end position="134"/>
    </location>
</feature>
<comment type="subcellular location">
    <subcellularLocation>
        <location evidence="1">Membrane</location>
    </subcellularLocation>
</comment>
<dbReference type="AlphaFoldDB" id="A0A941BNC8"/>
<dbReference type="SUPFAM" id="SSF161084">
    <property type="entry name" value="MAPEG domain-like"/>
    <property type="match status" value="1"/>
</dbReference>
<evidence type="ECO:0000256" key="5">
    <source>
        <dbReference type="SAM" id="Phobius"/>
    </source>
</evidence>
<comment type="caution">
    <text evidence="6">The sequence shown here is derived from an EMBL/GenBank/DDBJ whole genome shotgun (WGS) entry which is preliminary data.</text>
</comment>
<sequence>MRDTSFLLPMFALAGWTGLVLLYVAVCRVTAGVSPREFTLGESPQVPQRAMLANRNYMNLLELPLLFYVVCLLAWQAPAVPVAALPLAWTYVGVRVLHSLIHLGYNNVLHRFIAFAVSNFVLLALWVVVGRAMLAT</sequence>
<gene>
    <name evidence="6" type="ORF">KAK06_23100</name>
</gene>
<dbReference type="EMBL" id="JAGQDE010000042">
    <property type="protein sequence ID" value="MBQ0961844.1"/>
    <property type="molecule type" value="Genomic_DNA"/>
</dbReference>
<organism evidence="6 7">
    <name type="scientific">Ideonella aquatica</name>
    <dbReference type="NCBI Taxonomy" id="2824119"/>
    <lineage>
        <taxon>Bacteria</taxon>
        <taxon>Pseudomonadati</taxon>
        <taxon>Pseudomonadota</taxon>
        <taxon>Betaproteobacteria</taxon>
        <taxon>Burkholderiales</taxon>
        <taxon>Sphaerotilaceae</taxon>
        <taxon>Ideonella</taxon>
    </lineage>
</organism>
<evidence type="ECO:0000313" key="6">
    <source>
        <dbReference type="EMBL" id="MBQ0961844.1"/>
    </source>
</evidence>
<dbReference type="RefSeq" id="WP_210804527.1">
    <property type="nucleotide sequence ID" value="NZ_JAGQDE010000042.1"/>
</dbReference>
<evidence type="ECO:0000256" key="4">
    <source>
        <dbReference type="ARBA" id="ARBA00023136"/>
    </source>
</evidence>
<feature type="transmembrane region" description="Helical" evidence="5">
    <location>
        <begin position="65"/>
        <end position="92"/>
    </location>
</feature>
<name>A0A941BNC8_9BURK</name>
<dbReference type="InterPro" id="IPR001129">
    <property type="entry name" value="Membr-assoc_MAPEG"/>
</dbReference>
<dbReference type="Pfam" id="PF01124">
    <property type="entry name" value="MAPEG"/>
    <property type="match status" value="1"/>
</dbReference>
<dbReference type="GO" id="GO:0016020">
    <property type="term" value="C:membrane"/>
    <property type="evidence" value="ECO:0007669"/>
    <property type="project" value="UniProtKB-SubCell"/>
</dbReference>
<dbReference type="Gene3D" id="1.20.120.550">
    <property type="entry name" value="Membrane associated eicosanoid/glutathione metabolism-like domain"/>
    <property type="match status" value="1"/>
</dbReference>